<dbReference type="RefSeq" id="WP_090023599.1">
    <property type="nucleotide sequence ID" value="NZ_FOVD01000001.1"/>
</dbReference>
<gene>
    <name evidence="3" type="ORF">SAMN05421594_1144</name>
</gene>
<organism evidence="3 4">
    <name type="scientific">Chryseobacterium oleae</name>
    <dbReference type="NCBI Taxonomy" id="491207"/>
    <lineage>
        <taxon>Bacteria</taxon>
        <taxon>Pseudomonadati</taxon>
        <taxon>Bacteroidota</taxon>
        <taxon>Flavobacteriia</taxon>
        <taxon>Flavobacteriales</taxon>
        <taxon>Weeksellaceae</taxon>
        <taxon>Chryseobacterium group</taxon>
        <taxon>Chryseobacterium</taxon>
    </lineage>
</organism>
<dbReference type="Gene3D" id="3.40.50.2000">
    <property type="entry name" value="Glycogen Phosphorylase B"/>
    <property type="match status" value="2"/>
</dbReference>
<evidence type="ECO:0000313" key="4">
    <source>
        <dbReference type="Proteomes" id="UP000198769"/>
    </source>
</evidence>
<dbReference type="Pfam" id="PF00534">
    <property type="entry name" value="Glycos_transf_1"/>
    <property type="match status" value="1"/>
</dbReference>
<proteinExistence type="predicted"/>
<keyword evidence="4" id="KW-1185">Reference proteome</keyword>
<reference evidence="4" key="1">
    <citation type="submission" date="2016-10" db="EMBL/GenBank/DDBJ databases">
        <authorList>
            <person name="Varghese N."/>
            <person name="Submissions S."/>
        </authorList>
    </citation>
    <scope>NUCLEOTIDE SEQUENCE [LARGE SCALE GENOMIC DNA]</scope>
    <source>
        <strain evidence="4">DSM 25575</strain>
    </source>
</reference>
<dbReference type="EMBL" id="FOVD01000001">
    <property type="protein sequence ID" value="SFN12001.1"/>
    <property type="molecule type" value="Genomic_DNA"/>
</dbReference>
<protein>
    <recommendedName>
        <fullName evidence="2">Glycosyl transferase family 1 domain-containing protein</fullName>
    </recommendedName>
</protein>
<dbReference type="InterPro" id="IPR001296">
    <property type="entry name" value="Glyco_trans_1"/>
</dbReference>
<evidence type="ECO:0000256" key="1">
    <source>
        <dbReference type="SAM" id="Phobius"/>
    </source>
</evidence>
<keyword evidence="1" id="KW-0472">Membrane</keyword>
<dbReference type="SUPFAM" id="SSF53756">
    <property type="entry name" value="UDP-Glycosyltransferase/glycogen phosphorylase"/>
    <property type="match status" value="1"/>
</dbReference>
<dbReference type="Proteomes" id="UP000198769">
    <property type="component" value="Unassembled WGS sequence"/>
</dbReference>
<keyword evidence="1" id="KW-1133">Transmembrane helix</keyword>
<dbReference type="GO" id="GO:0016757">
    <property type="term" value="F:glycosyltransferase activity"/>
    <property type="evidence" value="ECO:0007669"/>
    <property type="project" value="InterPro"/>
</dbReference>
<dbReference type="AlphaFoldDB" id="A0A1I4WE10"/>
<feature type="domain" description="Glycosyl transferase family 1" evidence="2">
    <location>
        <begin position="199"/>
        <end position="350"/>
    </location>
</feature>
<evidence type="ECO:0000313" key="3">
    <source>
        <dbReference type="EMBL" id="SFN12001.1"/>
    </source>
</evidence>
<evidence type="ECO:0000259" key="2">
    <source>
        <dbReference type="Pfam" id="PF00534"/>
    </source>
</evidence>
<dbReference type="OrthoDB" id="2052976at2"/>
<name>A0A1I4WE10_CHROL</name>
<sequence length="387" mass="45686">MGTRKSLLLFADYFDATTATRRVVNALNENFDHLEFVYWARLGHEREISEEIFKNIPKKVYKETAPPRSFGVLVQFIKYQIWLLRTLLQKKPNLVIAFTFYTIFPALFYRLFINRKSKVIYDPRDYVAVSYRVNIVISSVIRFLDNLCMKFSDFVIFPDKQYFSHYGMFTLPEKKYFVLPNSAEDVYDQLADIDLQKLYNIPVEKPLIPILGYFSETRGKDLLFKAIQDENLSEFHFVFAGDLRDESEISFLNSKKNVTFLPKVPYLHALKIIQKSIVVPQLYDPKLLNNVYAFPTKYFDCLMVETPMIVSLGQKDVLEEIKKYNFGFGIEYDDYDGFVMILKKLLKNEQVIDKKSLRTFFLATYDYNLYKQKLADVYKDIYDSIPQ</sequence>
<feature type="transmembrane region" description="Helical" evidence="1">
    <location>
        <begin position="94"/>
        <end position="112"/>
    </location>
</feature>
<accession>A0A1I4WE10</accession>
<keyword evidence="1" id="KW-0812">Transmembrane</keyword>